<reference evidence="8" key="1">
    <citation type="submission" date="2022-01" db="EMBL/GenBank/DDBJ databases">
        <title>Genome sequence and assembly of Parabukholderia sp. RG36.</title>
        <authorList>
            <person name="Chhetri G."/>
        </authorList>
    </citation>
    <scope>NUCLEOTIDE SEQUENCE</scope>
    <source>
        <strain evidence="8">RG36</strain>
    </source>
</reference>
<evidence type="ECO:0000256" key="3">
    <source>
        <dbReference type="ARBA" id="ARBA00022692"/>
    </source>
</evidence>
<evidence type="ECO:0000259" key="7">
    <source>
        <dbReference type="Pfam" id="PF01292"/>
    </source>
</evidence>
<dbReference type="SUPFAM" id="SSF81342">
    <property type="entry name" value="Transmembrane di-heme cytochromes"/>
    <property type="match status" value="1"/>
</dbReference>
<dbReference type="Gene3D" id="1.20.950.20">
    <property type="entry name" value="Transmembrane di-heme cytochromes, Chain C"/>
    <property type="match status" value="1"/>
</dbReference>
<dbReference type="Proteomes" id="UP001139308">
    <property type="component" value="Unassembled WGS sequence"/>
</dbReference>
<feature type="transmembrane region" description="Helical" evidence="6">
    <location>
        <begin position="75"/>
        <end position="93"/>
    </location>
</feature>
<dbReference type="GO" id="GO:0009055">
    <property type="term" value="F:electron transfer activity"/>
    <property type="evidence" value="ECO:0007669"/>
    <property type="project" value="InterPro"/>
</dbReference>
<name>A0A9X1RPH7_9BURK</name>
<dbReference type="RefSeq" id="WP_238465032.1">
    <property type="nucleotide sequence ID" value="NZ_JAKLJA010000013.1"/>
</dbReference>
<dbReference type="GO" id="GO:0005886">
    <property type="term" value="C:plasma membrane"/>
    <property type="evidence" value="ECO:0007669"/>
    <property type="project" value="UniProtKB-SubCell"/>
</dbReference>
<feature type="transmembrane region" description="Helical" evidence="6">
    <location>
        <begin position="52"/>
        <end position="69"/>
    </location>
</feature>
<evidence type="ECO:0000256" key="2">
    <source>
        <dbReference type="ARBA" id="ARBA00022475"/>
    </source>
</evidence>
<dbReference type="InterPro" id="IPR016174">
    <property type="entry name" value="Di-haem_cyt_TM"/>
</dbReference>
<dbReference type="PANTHER" id="PTHR30485:SF1">
    <property type="entry name" value="CYTOCHROME YDHU-RELATED"/>
    <property type="match status" value="1"/>
</dbReference>
<feature type="domain" description="Cytochrome b561 bacterial/Ni-hydrogenase" evidence="7">
    <location>
        <begin position="22"/>
        <end position="211"/>
    </location>
</feature>
<keyword evidence="2" id="KW-1003">Cell membrane</keyword>
<evidence type="ECO:0000256" key="1">
    <source>
        <dbReference type="ARBA" id="ARBA00004651"/>
    </source>
</evidence>
<keyword evidence="4 6" id="KW-1133">Transmembrane helix</keyword>
<evidence type="ECO:0000256" key="5">
    <source>
        <dbReference type="ARBA" id="ARBA00023136"/>
    </source>
</evidence>
<sequence>METTTGQTHASPPLASGTRAIHPLWLRITHWLNALAALLMMFSGWRIYDASPVFPGIVIPTSITLGGWLGGALQWHFAAMWLLVFNGIVYLALNLASRRMFTRFFPLSPRAILVDLRAALAGHLSHADPHHYNAVQKLAYLVAIADLIVLVLSGLAIWKSVQFPLLRDLMGGYDNARVVHFCAMSLLAAFVVVHVTMVALVPRSLLTMLRGH</sequence>
<dbReference type="Pfam" id="PF01292">
    <property type="entry name" value="Ni_hydr_CYTB"/>
    <property type="match status" value="1"/>
</dbReference>
<keyword evidence="5 6" id="KW-0472">Membrane</keyword>
<gene>
    <name evidence="8" type="ORF">L5014_17710</name>
</gene>
<feature type="transmembrane region" description="Helical" evidence="6">
    <location>
        <begin position="178"/>
        <end position="201"/>
    </location>
</feature>
<evidence type="ECO:0000256" key="4">
    <source>
        <dbReference type="ARBA" id="ARBA00022989"/>
    </source>
</evidence>
<accession>A0A9X1RPH7</accession>
<dbReference type="InterPro" id="IPR051542">
    <property type="entry name" value="Hydrogenase_cytochrome"/>
</dbReference>
<proteinExistence type="predicted"/>
<dbReference type="AlphaFoldDB" id="A0A9X1RPH7"/>
<evidence type="ECO:0000313" key="8">
    <source>
        <dbReference type="EMBL" id="MCG5075178.1"/>
    </source>
</evidence>
<dbReference type="GO" id="GO:0022904">
    <property type="term" value="P:respiratory electron transport chain"/>
    <property type="evidence" value="ECO:0007669"/>
    <property type="project" value="InterPro"/>
</dbReference>
<dbReference type="InterPro" id="IPR011577">
    <property type="entry name" value="Cyt_b561_bac/Ni-Hgenase"/>
</dbReference>
<keyword evidence="9" id="KW-1185">Reference proteome</keyword>
<evidence type="ECO:0000313" key="9">
    <source>
        <dbReference type="Proteomes" id="UP001139308"/>
    </source>
</evidence>
<protein>
    <submittedName>
        <fullName evidence="8">Cytochrome b/b6 domain-containing protein</fullName>
    </submittedName>
</protein>
<dbReference type="PANTHER" id="PTHR30485">
    <property type="entry name" value="NI/FE-HYDROGENASE 1 B-TYPE CYTOCHROME SUBUNIT"/>
    <property type="match status" value="1"/>
</dbReference>
<evidence type="ECO:0000256" key="6">
    <source>
        <dbReference type="SAM" id="Phobius"/>
    </source>
</evidence>
<comment type="subcellular location">
    <subcellularLocation>
        <location evidence="1">Cell membrane</location>
        <topology evidence="1">Multi-pass membrane protein</topology>
    </subcellularLocation>
</comment>
<feature type="transmembrane region" description="Helical" evidence="6">
    <location>
        <begin position="138"/>
        <end position="158"/>
    </location>
</feature>
<comment type="caution">
    <text evidence="8">The sequence shown here is derived from an EMBL/GenBank/DDBJ whole genome shotgun (WGS) entry which is preliminary data.</text>
</comment>
<organism evidence="8 9">
    <name type="scientific">Paraburkholderia tagetis</name>
    <dbReference type="NCBI Taxonomy" id="2913261"/>
    <lineage>
        <taxon>Bacteria</taxon>
        <taxon>Pseudomonadati</taxon>
        <taxon>Pseudomonadota</taxon>
        <taxon>Betaproteobacteria</taxon>
        <taxon>Burkholderiales</taxon>
        <taxon>Burkholderiaceae</taxon>
        <taxon>Paraburkholderia</taxon>
    </lineage>
</organism>
<dbReference type="EMBL" id="JAKLJA010000013">
    <property type="protein sequence ID" value="MCG5075178.1"/>
    <property type="molecule type" value="Genomic_DNA"/>
</dbReference>
<keyword evidence="3 6" id="KW-0812">Transmembrane</keyword>
<dbReference type="GO" id="GO:0020037">
    <property type="term" value="F:heme binding"/>
    <property type="evidence" value="ECO:0007669"/>
    <property type="project" value="TreeGrafter"/>
</dbReference>